<evidence type="ECO:0000313" key="3">
    <source>
        <dbReference type="Proteomes" id="UP000019262"/>
    </source>
</evidence>
<evidence type="ECO:0000313" key="2">
    <source>
        <dbReference type="EMBL" id="AHH08595.1"/>
    </source>
</evidence>
<dbReference type="Proteomes" id="UP000019262">
    <property type="component" value="Chromosome"/>
</dbReference>
<sequence length="335" mass="39424">MFCFVVYNIVRFEEFMEFRKLLFVVSLMLVPFILFPRDYKGLDFNIKFFNQSIYRVNSNVSVEVSLGNSSDDLITLEIGDIHTFGFDFDVTDVTNIKVKRSLEYVKNRSKNVAIPVRTLSLRPSERFSVVMSLNQFVQFDKDGVYFVKGMFFPDISDPQKRLESNTITLFLKPKTDDIAGKFDFSNLSSNRDIQNVLKKEDLSPDKVVEYLFSALRLGEREKFFLYVDIESLILNDQNKSYLYKQELKSGSNSMLEEYKEYLWNDSNSDISKVPSKFSIVETTYTDSTGKVVSDVYFEDGNFYVAKRYVFFLRKYDYYWIIYDYTVQNTGIKEKY</sequence>
<proteinExistence type="predicted"/>
<accession>W5SNX4</accession>
<dbReference type="HOGENOM" id="CLU_894126_0_0_12"/>
<keyword evidence="1" id="KW-0472">Membrane</keyword>
<feature type="transmembrane region" description="Helical" evidence="1">
    <location>
        <begin position="21"/>
        <end position="39"/>
    </location>
</feature>
<dbReference type="AlphaFoldDB" id="W5SNX4"/>
<reference evidence="2 3" key="1">
    <citation type="submission" date="2013-04" db="EMBL/GenBank/DDBJ databases">
        <title>Comparative Genomics of Relapsing Fever Spirochetes.</title>
        <authorList>
            <person name="Schwan T.G."/>
            <person name="Raffel S.J."/>
            <person name="Porcella S.F."/>
            <person name="Martens C.A."/>
            <person name="Bruno D.P."/>
            <person name="Rickefs S.M."/>
            <person name="Barbian K.B."/>
        </authorList>
    </citation>
    <scope>NUCLEOTIDE SEQUENCE [LARGE SCALE GENOMIC DNA]</scope>
    <source>
        <strain evidence="2 3">BA2</strain>
    </source>
</reference>
<keyword evidence="1" id="KW-0812">Transmembrane</keyword>
<gene>
    <name evidence="2" type="ORF">BAN_0052800</name>
</gene>
<organism evidence="2 3">
    <name type="scientific">Borrelia anserina BA2</name>
    <dbReference type="NCBI Taxonomy" id="1313293"/>
    <lineage>
        <taxon>Bacteria</taxon>
        <taxon>Pseudomonadati</taxon>
        <taxon>Spirochaetota</taxon>
        <taxon>Spirochaetia</taxon>
        <taxon>Spirochaetales</taxon>
        <taxon>Borreliaceae</taxon>
        <taxon>Borrelia</taxon>
    </lineage>
</organism>
<evidence type="ECO:0000256" key="1">
    <source>
        <dbReference type="SAM" id="Phobius"/>
    </source>
</evidence>
<dbReference type="PATRIC" id="fig|1313293.3.peg.641"/>
<dbReference type="eggNOG" id="ENOG50340W9">
    <property type="taxonomic scope" value="Bacteria"/>
</dbReference>
<keyword evidence="1" id="KW-1133">Transmembrane helix</keyword>
<name>W5SNX4_BORAN</name>
<dbReference type="EMBL" id="CP005829">
    <property type="protein sequence ID" value="AHH08595.1"/>
    <property type="molecule type" value="Genomic_DNA"/>
</dbReference>
<protein>
    <submittedName>
        <fullName evidence="2">Putative exported protein</fullName>
    </submittedName>
</protein>